<keyword evidence="2" id="KW-0963">Cytoplasm</keyword>
<evidence type="ECO:0000256" key="2">
    <source>
        <dbReference type="ARBA" id="ARBA00022490"/>
    </source>
</evidence>
<dbReference type="GO" id="GO:0005737">
    <property type="term" value="C:cytoplasm"/>
    <property type="evidence" value="ECO:0007669"/>
    <property type="project" value="UniProtKB-SubCell"/>
</dbReference>
<dbReference type="Proteomes" id="UP000611227">
    <property type="component" value="Unassembled WGS sequence"/>
</dbReference>
<keyword evidence="7" id="KW-1185">Reference proteome</keyword>
<protein>
    <submittedName>
        <fullName evidence="6">OBSCN protein</fullName>
    </submittedName>
</protein>
<proteinExistence type="predicted"/>
<feature type="non-terminal residue" evidence="6">
    <location>
        <position position="72"/>
    </location>
</feature>
<evidence type="ECO:0000313" key="7">
    <source>
        <dbReference type="Proteomes" id="UP000611227"/>
    </source>
</evidence>
<dbReference type="PANTHER" id="PTHR35971:SF5">
    <property type="entry name" value="OBSCURIN LIKE CYTOSKELETAL ADAPTOR 1"/>
    <property type="match status" value="1"/>
</dbReference>
<organism evidence="6 7">
    <name type="scientific">Ramphastos sulfuratus</name>
    <dbReference type="NCBI Taxonomy" id="322582"/>
    <lineage>
        <taxon>Eukaryota</taxon>
        <taxon>Metazoa</taxon>
        <taxon>Chordata</taxon>
        <taxon>Craniata</taxon>
        <taxon>Vertebrata</taxon>
        <taxon>Euteleostomi</taxon>
        <taxon>Archelosauria</taxon>
        <taxon>Archosauria</taxon>
        <taxon>Dinosauria</taxon>
        <taxon>Saurischia</taxon>
        <taxon>Theropoda</taxon>
        <taxon>Coelurosauria</taxon>
        <taxon>Aves</taxon>
        <taxon>Neognathae</taxon>
        <taxon>Neoaves</taxon>
        <taxon>Telluraves</taxon>
        <taxon>Coraciimorphae</taxon>
        <taxon>Piciformes</taxon>
        <taxon>Ramphastidae</taxon>
        <taxon>Ramphastos</taxon>
    </lineage>
</organism>
<dbReference type="EMBL" id="WBNM01036827">
    <property type="protein sequence ID" value="NXP80509.1"/>
    <property type="molecule type" value="Genomic_DNA"/>
</dbReference>
<dbReference type="CDD" id="cd00096">
    <property type="entry name" value="Ig"/>
    <property type="match status" value="1"/>
</dbReference>
<sequence length="72" mass="7800">VLAVPVLFKQALENTATEEGKSVSLRCELTKADAAVVWKKGEDTLQASAKYEMKQKGTVAELVIHNAEPEDA</sequence>
<dbReference type="InterPro" id="IPR052385">
    <property type="entry name" value="Obscurin/Obscurin-like_Reg"/>
</dbReference>
<evidence type="ECO:0000256" key="3">
    <source>
        <dbReference type="ARBA" id="ARBA00022553"/>
    </source>
</evidence>
<dbReference type="InterPro" id="IPR036179">
    <property type="entry name" value="Ig-like_dom_sf"/>
</dbReference>
<evidence type="ECO:0000256" key="1">
    <source>
        <dbReference type="ARBA" id="ARBA00004496"/>
    </source>
</evidence>
<comment type="subcellular location">
    <subcellularLocation>
        <location evidence="1">Cytoplasm</location>
    </subcellularLocation>
</comment>
<evidence type="ECO:0000313" key="6">
    <source>
        <dbReference type="EMBL" id="NXP80509.1"/>
    </source>
</evidence>
<dbReference type="Gene3D" id="2.60.40.10">
    <property type="entry name" value="Immunoglobulins"/>
    <property type="match status" value="1"/>
</dbReference>
<evidence type="ECO:0000259" key="5">
    <source>
        <dbReference type="PROSITE" id="PS50835"/>
    </source>
</evidence>
<reference evidence="6" key="1">
    <citation type="submission" date="2019-09" db="EMBL/GenBank/DDBJ databases">
        <title>Bird 10,000 Genomes (B10K) Project - Family phase.</title>
        <authorList>
            <person name="Zhang G."/>
        </authorList>
    </citation>
    <scope>NUCLEOTIDE SEQUENCE</scope>
    <source>
        <strain evidence="6">B10K-DU-001-30</strain>
        <tissue evidence="6">Muscle</tissue>
    </source>
</reference>
<dbReference type="InterPro" id="IPR007110">
    <property type="entry name" value="Ig-like_dom"/>
</dbReference>
<dbReference type="PROSITE" id="PS50835">
    <property type="entry name" value="IG_LIKE"/>
    <property type="match status" value="1"/>
</dbReference>
<dbReference type="Pfam" id="PF07679">
    <property type="entry name" value="I-set"/>
    <property type="match status" value="1"/>
</dbReference>
<comment type="caution">
    <text evidence="6">The sequence shown here is derived from an EMBL/GenBank/DDBJ whole genome shotgun (WGS) entry which is preliminary data.</text>
</comment>
<dbReference type="SUPFAM" id="SSF48726">
    <property type="entry name" value="Immunoglobulin"/>
    <property type="match status" value="1"/>
</dbReference>
<dbReference type="AlphaFoldDB" id="A0A852CHK4"/>
<name>A0A852CHK4_9PICI</name>
<keyword evidence="3" id="KW-0597">Phosphoprotein</keyword>
<feature type="domain" description="Ig-like" evidence="5">
    <location>
        <begin position="5"/>
        <end position="72"/>
    </location>
</feature>
<dbReference type="PANTHER" id="PTHR35971">
    <property type="entry name" value="SI:DKEY-31G6.6"/>
    <property type="match status" value="1"/>
</dbReference>
<dbReference type="InterPro" id="IPR013783">
    <property type="entry name" value="Ig-like_fold"/>
</dbReference>
<gene>
    <name evidence="6" type="primary">Obscn_5</name>
    <name evidence="6" type="ORF">RAMSUL_R14571</name>
</gene>
<dbReference type="InterPro" id="IPR013098">
    <property type="entry name" value="Ig_I-set"/>
</dbReference>
<feature type="non-terminal residue" evidence="6">
    <location>
        <position position="1"/>
    </location>
</feature>
<keyword evidence="4" id="KW-1015">Disulfide bond</keyword>
<accession>A0A852CHK4</accession>
<evidence type="ECO:0000256" key="4">
    <source>
        <dbReference type="ARBA" id="ARBA00023157"/>
    </source>
</evidence>